<dbReference type="InterPro" id="IPR052516">
    <property type="entry name" value="N-heterocyclic_Hydroxylase"/>
</dbReference>
<feature type="signal peptide" evidence="1">
    <location>
        <begin position="1"/>
        <end position="22"/>
    </location>
</feature>
<dbReference type="InterPro" id="IPR008274">
    <property type="entry name" value="AldOxase/xan_DH_MoCoBD1"/>
</dbReference>
<organism evidence="3 4">
    <name type="scientific">Roseovarius mucosus</name>
    <dbReference type="NCBI Taxonomy" id="215743"/>
    <lineage>
        <taxon>Bacteria</taxon>
        <taxon>Pseudomonadati</taxon>
        <taxon>Pseudomonadota</taxon>
        <taxon>Alphaproteobacteria</taxon>
        <taxon>Rhodobacterales</taxon>
        <taxon>Roseobacteraceae</taxon>
        <taxon>Roseovarius</taxon>
    </lineage>
</organism>
<keyword evidence="1" id="KW-0732">Signal</keyword>
<gene>
    <name evidence="3" type="primary">nicB</name>
    <name evidence="3" type="ORF">ROSMUCSMR3_03913</name>
</gene>
<dbReference type="Pfam" id="PF02738">
    <property type="entry name" value="MoCoBD_1"/>
    <property type="match status" value="1"/>
</dbReference>
<dbReference type="GO" id="GO:0016491">
    <property type="term" value="F:oxidoreductase activity"/>
    <property type="evidence" value="ECO:0007669"/>
    <property type="project" value="UniProtKB-KW"/>
</dbReference>
<dbReference type="Proteomes" id="UP000192273">
    <property type="component" value="Chromosome"/>
</dbReference>
<dbReference type="InterPro" id="IPR000674">
    <property type="entry name" value="Ald_Oxase/Xan_DH_a/b"/>
</dbReference>
<evidence type="ECO:0000313" key="3">
    <source>
        <dbReference type="EMBL" id="ARE85359.1"/>
    </source>
</evidence>
<sequence length="686" mass="72042">MRRRAFLAASAVGLVAAIGATACSRIPVIPKRPDPDVSTAIGWIAHRDGHFTLTLPRAEMGQNIATALKQVACTELGAEWDRVDVVLHATDMPRVKATVGSESVMLFAEPLAQACAALRDALAAGQVAGLVRVRARPVSELRALRSGGLIGASPELVQARGIVTGEPLYAADIRLPGMLYGRVLRAPASVELHSGPRRWDIDAARAVPGFVAVVKDCGPPIGKAQGLGIVAARPGALDAIAEALQVEWDVAGQHPHADIARAIDVDARLGAGALPHKVLNGAPEAGPWDVDLRLDIPMAAHGPIEPRGAVASWEDGALRVWAGTQDAFYIRDFLADAFGLSAGAVTVQSCRIGGAFGGKTICTVEAEAAALTLAVSSPVKVQWTRAQEYALGFHRPPSSHRVRARVGQGRITDWDHAQMSSHIMFTAAVVPSWMQRGTDVFAGDGGVARGMAAPYVLGRARAAYDMVRLPVHTGPWRGLGAGPNALAIESAMDEAALAAGVDPLAFRLAHVADPFLAACLERVGEISSWGKTPAFSEGLRVGRGIACGTYKETSHTAAIADVAVDARGRVRVTRMWCVHDCGLVINPDQVRAQCEGNLVWSLAMVLTDDLPTEDGRVTAQTFADAPIPRMTDTPTLTVDLIQSDRPPQGAGETVMVAGPGAIANAIRAATGRRLVRLPARAGDLAL</sequence>
<dbReference type="PROSITE" id="PS51257">
    <property type="entry name" value="PROKAR_LIPOPROTEIN"/>
    <property type="match status" value="1"/>
</dbReference>
<dbReference type="PANTHER" id="PTHR47495:SF1">
    <property type="entry name" value="BLL3820 PROTEIN"/>
    <property type="match status" value="1"/>
</dbReference>
<dbReference type="PANTHER" id="PTHR47495">
    <property type="entry name" value="ALDEHYDE DEHYDROGENASE"/>
    <property type="match status" value="1"/>
</dbReference>
<keyword evidence="4" id="KW-1185">Reference proteome</keyword>
<dbReference type="SUPFAM" id="SSF54665">
    <property type="entry name" value="CO dehydrogenase molybdoprotein N-domain-like"/>
    <property type="match status" value="1"/>
</dbReference>
<dbReference type="Gene3D" id="3.30.365.10">
    <property type="entry name" value="Aldehyde oxidase/xanthine dehydrogenase, molybdopterin binding domain"/>
    <property type="match status" value="4"/>
</dbReference>
<keyword evidence="3" id="KW-0560">Oxidoreductase</keyword>
<dbReference type="InterPro" id="IPR037165">
    <property type="entry name" value="AldOxase/xan_DH_Mopterin-bd_sf"/>
</dbReference>
<dbReference type="AlphaFoldDB" id="A0A1V0RUE1"/>
<dbReference type="EC" id="1.17.2.1" evidence="3"/>
<reference evidence="3 4" key="1">
    <citation type="submission" date="2017-03" db="EMBL/GenBank/DDBJ databases">
        <title>Genome Sequence of Roseovarius mucosus strain SMR3 Isolated from a culture of the Diatom Skeletonema marinoi.</title>
        <authorList>
            <person name="Topel M."/>
            <person name="Pinder M."/>
            <person name="Johansson O.N."/>
            <person name="Kourtchenko O."/>
            <person name="Godhe A."/>
            <person name="Clarke A.K."/>
        </authorList>
    </citation>
    <scope>NUCLEOTIDE SEQUENCE [LARGE SCALE GENOMIC DNA]</scope>
    <source>
        <strain evidence="3 4">SMR3</strain>
    </source>
</reference>
<accession>A0A1V0RUE1</accession>
<dbReference type="InterPro" id="IPR036856">
    <property type="entry name" value="Ald_Oxase/Xan_DH_a/b_sf"/>
</dbReference>
<dbReference type="Pfam" id="PF20256">
    <property type="entry name" value="MoCoBD_2"/>
    <property type="match status" value="2"/>
</dbReference>
<name>A0A1V0RUE1_9RHOB</name>
<dbReference type="EMBL" id="CP020474">
    <property type="protein sequence ID" value="ARE85359.1"/>
    <property type="molecule type" value="Genomic_DNA"/>
</dbReference>
<dbReference type="KEGG" id="rmm:ROSMUCSMR3_03913"/>
<evidence type="ECO:0000313" key="4">
    <source>
        <dbReference type="Proteomes" id="UP000192273"/>
    </source>
</evidence>
<dbReference type="Gene3D" id="3.90.1170.50">
    <property type="entry name" value="Aldehyde oxidase/xanthine dehydrogenase, a/b hammerhead"/>
    <property type="match status" value="1"/>
</dbReference>
<dbReference type="RefSeq" id="WP_081508427.1">
    <property type="nucleotide sequence ID" value="NZ_CP020474.1"/>
</dbReference>
<protein>
    <submittedName>
        <fullName evidence="3">Nicotinate dehydrogenase subunit B</fullName>
        <ecNumber evidence="3">1.17.2.1</ecNumber>
    </submittedName>
</protein>
<proteinExistence type="predicted"/>
<dbReference type="SMART" id="SM01008">
    <property type="entry name" value="Ald_Xan_dh_C"/>
    <property type="match status" value="1"/>
</dbReference>
<feature type="domain" description="Aldehyde oxidase/xanthine dehydrogenase a/b hammerhead" evidence="2">
    <location>
        <begin position="164"/>
        <end position="252"/>
    </location>
</feature>
<dbReference type="InterPro" id="IPR046867">
    <property type="entry name" value="AldOxase/xan_DH_MoCoBD2"/>
</dbReference>
<evidence type="ECO:0000259" key="2">
    <source>
        <dbReference type="SMART" id="SM01008"/>
    </source>
</evidence>
<evidence type="ECO:0000256" key="1">
    <source>
        <dbReference type="SAM" id="SignalP"/>
    </source>
</evidence>
<dbReference type="OrthoDB" id="9767994at2"/>
<dbReference type="SUPFAM" id="SSF56003">
    <property type="entry name" value="Molybdenum cofactor-binding domain"/>
    <property type="match status" value="2"/>
</dbReference>
<feature type="chain" id="PRO_5013092649" evidence="1">
    <location>
        <begin position="23"/>
        <end position="686"/>
    </location>
</feature>